<dbReference type="GO" id="GO:0071203">
    <property type="term" value="C:WASH complex"/>
    <property type="evidence" value="ECO:0007669"/>
    <property type="project" value="InterPro"/>
</dbReference>
<feature type="compositionally biased region" description="Basic and acidic residues" evidence="1">
    <location>
        <begin position="369"/>
        <end position="382"/>
    </location>
</feature>
<dbReference type="InterPro" id="IPR019309">
    <property type="entry name" value="WASHC3"/>
</dbReference>
<protein>
    <submittedName>
        <fullName evidence="2">Uncharacterized protein</fullName>
    </submittedName>
</protein>
<dbReference type="Proteomes" id="UP001295423">
    <property type="component" value="Unassembled WGS sequence"/>
</dbReference>
<feature type="region of interest" description="Disordered" evidence="1">
    <location>
        <begin position="340"/>
        <end position="506"/>
    </location>
</feature>
<dbReference type="EMBL" id="CAKOGP040001113">
    <property type="protein sequence ID" value="CAJ1943617.1"/>
    <property type="molecule type" value="Genomic_DNA"/>
</dbReference>
<name>A0AAD2FIT2_9STRA</name>
<reference evidence="2" key="1">
    <citation type="submission" date="2023-08" db="EMBL/GenBank/DDBJ databases">
        <authorList>
            <person name="Audoor S."/>
            <person name="Bilcke G."/>
        </authorList>
    </citation>
    <scope>NUCLEOTIDE SEQUENCE</scope>
</reference>
<evidence type="ECO:0000313" key="3">
    <source>
        <dbReference type="Proteomes" id="UP001295423"/>
    </source>
</evidence>
<feature type="region of interest" description="Disordered" evidence="1">
    <location>
        <begin position="580"/>
        <end position="638"/>
    </location>
</feature>
<feature type="compositionally biased region" description="Basic residues" evidence="1">
    <location>
        <begin position="348"/>
        <end position="359"/>
    </location>
</feature>
<feature type="compositionally biased region" description="Acidic residues" evidence="1">
    <location>
        <begin position="383"/>
        <end position="392"/>
    </location>
</feature>
<comment type="caution">
    <text evidence="2">The sequence shown here is derived from an EMBL/GenBank/DDBJ whole genome shotgun (WGS) entry which is preliminary data.</text>
</comment>
<gene>
    <name evidence="2" type="ORF">CYCCA115_LOCUS8531</name>
</gene>
<dbReference type="AlphaFoldDB" id="A0AAD2FIT2"/>
<feature type="compositionally biased region" description="Polar residues" evidence="1">
    <location>
        <begin position="451"/>
        <end position="466"/>
    </location>
</feature>
<sequence length="638" mass="73478">MRFRKKKTKVEDIGAMDETPEDETFFKEEAKRNLEELCNELIERTKRETELIRQHLGIDDRGCCLRHPNQFITDKVLPNRRFETIKICLICDSELKAGGKAQRKSMTNVISDLNTLIEDKTAWRNKTSVMYNGQIPEEEEENEEEENAGTTFKKWEPANPEVEHKDFSHMLKFYNPEVEEEQAKARKKSFRKKKKAGDDESEDISAIIEHEDVMWKEEVKQRVAHVRAWDGDMALKQNPVYAKYFRMVNVGIPMQGIQQAMEMDGLDIRIMSLDPNRPLQDQVDDIPDMSEEERETLRRGDQLALMRDDDIFEPLTIDETVEMIHRAYERRAYFMQELEDERNPEKRKLQKKLMKKLGKGRAPPPPLIEPKRRELPPKPEEEGKGEEEEEENKIERRPAPSPRARPASSPLTVDTTVPPKRSSRGVSWSNREQVTTTEDIDSSLRGEPRSQSRIHTPSSVSSTHATMGTPRAAATPSPKGGLLSADTADSQPPVLFPEPDDKLPGFYSDEELLRISKKRRPFKPVTKLGATKYAVARTKEELAQAEKELLQRTVITNSLKTQLERLQKALEEADMDVEDLQHELYQLDPADPLCTRPSKQEEKQDEDGPSSPFKNVDRSDVVKARMSKLSIMPRTLPR</sequence>
<evidence type="ECO:0000256" key="1">
    <source>
        <dbReference type="SAM" id="MobiDB-lite"/>
    </source>
</evidence>
<organism evidence="2 3">
    <name type="scientific">Cylindrotheca closterium</name>
    <dbReference type="NCBI Taxonomy" id="2856"/>
    <lineage>
        <taxon>Eukaryota</taxon>
        <taxon>Sar</taxon>
        <taxon>Stramenopiles</taxon>
        <taxon>Ochrophyta</taxon>
        <taxon>Bacillariophyta</taxon>
        <taxon>Bacillariophyceae</taxon>
        <taxon>Bacillariophycidae</taxon>
        <taxon>Bacillariales</taxon>
        <taxon>Bacillariaceae</taxon>
        <taxon>Cylindrotheca</taxon>
    </lineage>
</organism>
<evidence type="ECO:0000313" key="2">
    <source>
        <dbReference type="EMBL" id="CAJ1943617.1"/>
    </source>
</evidence>
<proteinExistence type="predicted"/>
<feature type="compositionally biased region" description="Polar residues" evidence="1">
    <location>
        <begin position="424"/>
        <end position="437"/>
    </location>
</feature>
<accession>A0AAD2FIT2</accession>
<keyword evidence="3" id="KW-1185">Reference proteome</keyword>
<dbReference type="Pfam" id="PF10152">
    <property type="entry name" value="CCDC53"/>
    <property type="match status" value="1"/>
</dbReference>